<evidence type="ECO:0000259" key="2">
    <source>
        <dbReference type="Pfam" id="PF07879"/>
    </source>
</evidence>
<dbReference type="Pfam" id="PF07879">
    <property type="entry name" value="PHB_acc_N"/>
    <property type="match status" value="1"/>
</dbReference>
<dbReference type="Pfam" id="PF05233">
    <property type="entry name" value="PHB_acc"/>
    <property type="match status" value="1"/>
</dbReference>
<sequence>MAGKAGDDGDVVIIKKYANRRLYNTRSSSYITLDHLAKMTREGIDFKVVDAKTGTDITHQILTQIIMEEEASSGEQILPVNFLRQLIAMYGNSMQSLLPHYLEASMDHFRENQLKLRKAFEESLGNNPLAALAQRNMEMFKAAAAAFMPGVEHVAGDKPAEKVAEQPAPAPSVDPLELIKAQMDAMQKKLDELGK</sequence>
<organism evidence="3 4">
    <name type="scientific">Novosphingobium bradum</name>
    <dbReference type="NCBI Taxonomy" id="1737444"/>
    <lineage>
        <taxon>Bacteria</taxon>
        <taxon>Pseudomonadati</taxon>
        <taxon>Pseudomonadota</taxon>
        <taxon>Alphaproteobacteria</taxon>
        <taxon>Sphingomonadales</taxon>
        <taxon>Sphingomonadaceae</taxon>
        <taxon>Novosphingobium</taxon>
    </lineage>
</organism>
<dbReference type="InterPro" id="IPR010134">
    <property type="entry name" value="PHA_reg_PhaR"/>
</dbReference>
<gene>
    <name evidence="3" type="primary">phaR</name>
    <name evidence="3" type="ORF">ACFOD9_09355</name>
</gene>
<dbReference type="EMBL" id="JBHRTQ010000007">
    <property type="protein sequence ID" value="MFC3174459.1"/>
    <property type="molecule type" value="Genomic_DNA"/>
</dbReference>
<feature type="domain" description="PHB accumulation regulatory" evidence="1">
    <location>
        <begin position="78"/>
        <end position="117"/>
    </location>
</feature>
<reference evidence="4" key="1">
    <citation type="journal article" date="2019" name="Int. J. Syst. Evol. Microbiol.">
        <title>The Global Catalogue of Microorganisms (GCM) 10K type strain sequencing project: providing services to taxonomists for standard genome sequencing and annotation.</title>
        <authorList>
            <consortium name="The Broad Institute Genomics Platform"/>
            <consortium name="The Broad Institute Genome Sequencing Center for Infectious Disease"/>
            <person name="Wu L."/>
            <person name="Ma J."/>
        </authorList>
    </citation>
    <scope>NUCLEOTIDE SEQUENCE [LARGE SCALE GENOMIC DNA]</scope>
    <source>
        <strain evidence="4">KCTC 42984</strain>
    </source>
</reference>
<evidence type="ECO:0000259" key="1">
    <source>
        <dbReference type="Pfam" id="PF05233"/>
    </source>
</evidence>
<comment type="caution">
    <text evidence="3">The sequence shown here is derived from an EMBL/GenBank/DDBJ whole genome shotgun (WGS) entry which is preliminary data.</text>
</comment>
<dbReference type="InterPro" id="IPR007897">
    <property type="entry name" value="PHB_accumulat"/>
</dbReference>
<evidence type="ECO:0000313" key="3">
    <source>
        <dbReference type="EMBL" id="MFC3174459.1"/>
    </source>
</evidence>
<name>A0ABV7IQ83_9SPHN</name>
<evidence type="ECO:0000313" key="4">
    <source>
        <dbReference type="Proteomes" id="UP001595604"/>
    </source>
</evidence>
<keyword evidence="4" id="KW-1185">Reference proteome</keyword>
<accession>A0ABV7IQ83</accession>
<proteinExistence type="predicted"/>
<dbReference type="InterPro" id="IPR012909">
    <property type="entry name" value="PHA_DNA-bd_N"/>
</dbReference>
<feature type="domain" description="PHA accumulation regulator DNA-binding N-terminal" evidence="2">
    <location>
        <begin position="13"/>
        <end position="71"/>
    </location>
</feature>
<dbReference type="Proteomes" id="UP001595604">
    <property type="component" value="Unassembled WGS sequence"/>
</dbReference>
<dbReference type="RefSeq" id="WP_379509814.1">
    <property type="nucleotide sequence ID" value="NZ_JBHRTQ010000007.1"/>
</dbReference>
<protein>
    <submittedName>
        <fullName evidence="3">Polyhydroxyalkanoate synthesis repressor PhaR</fullName>
    </submittedName>
</protein>
<dbReference type="NCBIfam" id="TIGR01848">
    <property type="entry name" value="PHA_reg_PhaR"/>
    <property type="match status" value="1"/>
</dbReference>